<evidence type="ECO:0000313" key="1">
    <source>
        <dbReference type="EMBL" id="KAH7919053.1"/>
    </source>
</evidence>
<comment type="caution">
    <text evidence="1">The sequence shown here is derived from an EMBL/GenBank/DDBJ whole genome shotgun (WGS) entry which is preliminary data.</text>
</comment>
<organism evidence="1 2">
    <name type="scientific">Leucogyrophana mollusca</name>
    <dbReference type="NCBI Taxonomy" id="85980"/>
    <lineage>
        <taxon>Eukaryota</taxon>
        <taxon>Fungi</taxon>
        <taxon>Dikarya</taxon>
        <taxon>Basidiomycota</taxon>
        <taxon>Agaricomycotina</taxon>
        <taxon>Agaricomycetes</taxon>
        <taxon>Agaricomycetidae</taxon>
        <taxon>Boletales</taxon>
        <taxon>Boletales incertae sedis</taxon>
        <taxon>Leucogyrophana</taxon>
    </lineage>
</organism>
<sequence>INRCVVASLTWIAYDIITSMDDEARLRGLLMSMIRARWTLPKALYIVLRYYAPLWLIADMVTSVSPGTQLSDLVSITTKCASFPPLQAVGPIVLWILVDTILILRINALYGNNKKSMGITKSINLRSQQVVIPVTIYCFRLSRPVPAPEPFASVAGCLVLNVNTIKMGLIKAAVIAFMILNMFYLGLTLVKFVQNVRSLKKLNVQSMISIFVAEGTVYFVIGLAANTVDIVLSSGSLIFFSYIDLAQFWLGAFYSYAGCHLILHLRKKTAQRANNDNTVKTSTFVDLAEMEFQCGQTTTLSGDSMEMIFAQRQTVTVDEGEV</sequence>
<name>A0ACB8B1Q4_9AGAM</name>
<reference evidence="1" key="1">
    <citation type="journal article" date="2021" name="New Phytol.">
        <title>Evolutionary innovations through gain and loss of genes in the ectomycorrhizal Boletales.</title>
        <authorList>
            <person name="Wu G."/>
            <person name="Miyauchi S."/>
            <person name="Morin E."/>
            <person name="Kuo A."/>
            <person name="Drula E."/>
            <person name="Varga T."/>
            <person name="Kohler A."/>
            <person name="Feng B."/>
            <person name="Cao Y."/>
            <person name="Lipzen A."/>
            <person name="Daum C."/>
            <person name="Hundley H."/>
            <person name="Pangilinan J."/>
            <person name="Johnson J."/>
            <person name="Barry K."/>
            <person name="LaButti K."/>
            <person name="Ng V."/>
            <person name="Ahrendt S."/>
            <person name="Min B."/>
            <person name="Choi I.G."/>
            <person name="Park H."/>
            <person name="Plett J.M."/>
            <person name="Magnuson J."/>
            <person name="Spatafora J.W."/>
            <person name="Nagy L.G."/>
            <person name="Henrissat B."/>
            <person name="Grigoriev I.V."/>
            <person name="Yang Z.L."/>
            <person name="Xu J."/>
            <person name="Martin F.M."/>
        </authorList>
    </citation>
    <scope>NUCLEOTIDE SEQUENCE</scope>
    <source>
        <strain evidence="1">KUC20120723A-06</strain>
    </source>
</reference>
<dbReference type="EMBL" id="MU266700">
    <property type="protein sequence ID" value="KAH7919053.1"/>
    <property type="molecule type" value="Genomic_DNA"/>
</dbReference>
<evidence type="ECO:0000313" key="2">
    <source>
        <dbReference type="Proteomes" id="UP000790709"/>
    </source>
</evidence>
<keyword evidence="2" id="KW-1185">Reference proteome</keyword>
<protein>
    <submittedName>
        <fullName evidence="1">Uncharacterized protein</fullName>
    </submittedName>
</protein>
<feature type="non-terminal residue" evidence="1">
    <location>
        <position position="1"/>
    </location>
</feature>
<accession>A0ACB8B1Q4</accession>
<dbReference type="Proteomes" id="UP000790709">
    <property type="component" value="Unassembled WGS sequence"/>
</dbReference>
<gene>
    <name evidence="1" type="ORF">BV22DRAFT_1023633</name>
</gene>
<proteinExistence type="predicted"/>